<evidence type="ECO:0000256" key="5">
    <source>
        <dbReference type="SAM" id="Phobius"/>
    </source>
</evidence>
<dbReference type="Pfam" id="PF07681">
    <property type="entry name" value="DoxX"/>
    <property type="match status" value="1"/>
</dbReference>
<dbReference type="AlphaFoldDB" id="A0A934UMZ6"/>
<feature type="transmembrane region" description="Helical" evidence="5">
    <location>
        <begin position="73"/>
        <end position="91"/>
    </location>
</feature>
<evidence type="ECO:0000313" key="6">
    <source>
        <dbReference type="EMBL" id="MBK0379899.1"/>
    </source>
</evidence>
<evidence type="ECO:0000256" key="2">
    <source>
        <dbReference type="ARBA" id="ARBA00022692"/>
    </source>
</evidence>
<dbReference type="EMBL" id="JAEHFW010000002">
    <property type="protein sequence ID" value="MBK0379899.1"/>
    <property type="molecule type" value="Genomic_DNA"/>
</dbReference>
<dbReference type="Proteomes" id="UP000613193">
    <property type="component" value="Unassembled WGS sequence"/>
</dbReference>
<reference evidence="6" key="1">
    <citation type="submission" date="2020-12" db="EMBL/GenBank/DDBJ databases">
        <title>Bacterial novel species Mucilaginibacter sp. SD-g isolated from soil.</title>
        <authorList>
            <person name="Jung H.-Y."/>
        </authorList>
    </citation>
    <scope>NUCLEOTIDE SEQUENCE</scope>
    <source>
        <strain evidence="6">SD-g</strain>
    </source>
</reference>
<feature type="transmembrane region" description="Helical" evidence="5">
    <location>
        <begin position="45"/>
        <end position="66"/>
    </location>
</feature>
<dbReference type="RefSeq" id="WP_200066440.1">
    <property type="nucleotide sequence ID" value="NZ_JAEHFW010000002.1"/>
</dbReference>
<sequence>MKIAVIVVRTLMGLLFLFASITYLFKLMPVPPMEGGVKTFNEGLAAAVYLMPLVKVIELIGGFLLLIGRYNTLVAVVLFPIIINIVLFHAYLSPSGLPAGLFLLLGDLFLAYYYRKNYISLFAAK</sequence>
<keyword evidence="3 5" id="KW-1133">Transmembrane helix</keyword>
<keyword evidence="4 5" id="KW-0472">Membrane</keyword>
<feature type="transmembrane region" description="Helical" evidence="5">
    <location>
        <begin position="97"/>
        <end position="115"/>
    </location>
</feature>
<comment type="subcellular location">
    <subcellularLocation>
        <location evidence="1">Membrane</location>
        <topology evidence="1">Multi-pass membrane protein</topology>
    </subcellularLocation>
</comment>
<evidence type="ECO:0000313" key="7">
    <source>
        <dbReference type="Proteomes" id="UP000613193"/>
    </source>
</evidence>
<dbReference type="InterPro" id="IPR032808">
    <property type="entry name" value="DoxX"/>
</dbReference>
<feature type="transmembrane region" description="Helical" evidence="5">
    <location>
        <begin position="7"/>
        <end position="25"/>
    </location>
</feature>
<evidence type="ECO:0000256" key="4">
    <source>
        <dbReference type="ARBA" id="ARBA00023136"/>
    </source>
</evidence>
<organism evidence="6 7">
    <name type="scientific">Mucilaginibacter segetis</name>
    <dbReference type="NCBI Taxonomy" id="2793071"/>
    <lineage>
        <taxon>Bacteria</taxon>
        <taxon>Pseudomonadati</taxon>
        <taxon>Bacteroidota</taxon>
        <taxon>Sphingobacteriia</taxon>
        <taxon>Sphingobacteriales</taxon>
        <taxon>Sphingobacteriaceae</taxon>
        <taxon>Mucilaginibacter</taxon>
    </lineage>
</organism>
<gene>
    <name evidence="6" type="ORF">I5M19_11300</name>
</gene>
<accession>A0A934UMZ6</accession>
<evidence type="ECO:0000256" key="3">
    <source>
        <dbReference type="ARBA" id="ARBA00022989"/>
    </source>
</evidence>
<evidence type="ECO:0000256" key="1">
    <source>
        <dbReference type="ARBA" id="ARBA00004141"/>
    </source>
</evidence>
<comment type="caution">
    <text evidence="6">The sequence shown here is derived from an EMBL/GenBank/DDBJ whole genome shotgun (WGS) entry which is preliminary data.</text>
</comment>
<protein>
    <submittedName>
        <fullName evidence="6">DoxX family membrane protein</fullName>
    </submittedName>
</protein>
<keyword evidence="7" id="KW-1185">Reference proteome</keyword>
<dbReference type="GO" id="GO:0016020">
    <property type="term" value="C:membrane"/>
    <property type="evidence" value="ECO:0007669"/>
    <property type="project" value="UniProtKB-SubCell"/>
</dbReference>
<proteinExistence type="predicted"/>
<name>A0A934UMZ6_9SPHI</name>
<keyword evidence="2 5" id="KW-0812">Transmembrane</keyword>